<sequence length="60" mass="6818">MITTSEVKDFLESELSNPMITLSSLALLSLFHHHIILSSGLLSSSISYIHYFVLLLYLDY</sequence>
<dbReference type="EMBL" id="MCOG01000051">
    <property type="protein sequence ID" value="ORY65754.1"/>
    <property type="molecule type" value="Genomic_DNA"/>
</dbReference>
<name>A0A1Y2E315_9FUNG</name>
<keyword evidence="1" id="KW-0472">Membrane</keyword>
<evidence type="ECO:0000256" key="1">
    <source>
        <dbReference type="SAM" id="Phobius"/>
    </source>
</evidence>
<proteinExistence type="predicted"/>
<protein>
    <submittedName>
        <fullName evidence="2">Uncharacterized protein</fullName>
    </submittedName>
</protein>
<keyword evidence="1" id="KW-0812">Transmembrane</keyword>
<evidence type="ECO:0000313" key="2">
    <source>
        <dbReference type="EMBL" id="ORY65754.1"/>
    </source>
</evidence>
<dbReference type="AlphaFoldDB" id="A0A1Y2E315"/>
<keyword evidence="1" id="KW-1133">Transmembrane helix</keyword>
<accession>A0A1Y2E315</accession>
<gene>
    <name evidence="2" type="ORF">LY90DRAFT_224777</name>
</gene>
<evidence type="ECO:0000313" key="3">
    <source>
        <dbReference type="Proteomes" id="UP000193920"/>
    </source>
</evidence>
<feature type="transmembrane region" description="Helical" evidence="1">
    <location>
        <begin position="35"/>
        <end position="58"/>
    </location>
</feature>
<reference evidence="2 3" key="1">
    <citation type="submission" date="2016-08" db="EMBL/GenBank/DDBJ databases">
        <title>A Parts List for Fungal Cellulosomes Revealed by Comparative Genomics.</title>
        <authorList>
            <consortium name="DOE Joint Genome Institute"/>
            <person name="Haitjema C.H."/>
            <person name="Gilmore S.P."/>
            <person name="Henske J.K."/>
            <person name="Solomon K.V."/>
            <person name="De Groot R."/>
            <person name="Kuo A."/>
            <person name="Mondo S.J."/>
            <person name="Salamov A.A."/>
            <person name="Labutti K."/>
            <person name="Zhao Z."/>
            <person name="Chiniquy J."/>
            <person name="Barry K."/>
            <person name="Brewer H.M."/>
            <person name="Purvine S.O."/>
            <person name="Wright A.T."/>
            <person name="Boxma B."/>
            <person name="Van Alen T."/>
            <person name="Hackstein J.H."/>
            <person name="Baker S.E."/>
            <person name="Grigoriev I.V."/>
            <person name="O'Malley M.A."/>
        </authorList>
    </citation>
    <scope>NUCLEOTIDE SEQUENCE [LARGE SCALE GENOMIC DNA]</scope>
    <source>
        <strain evidence="2 3">G1</strain>
    </source>
</reference>
<organism evidence="2 3">
    <name type="scientific">Neocallimastix californiae</name>
    <dbReference type="NCBI Taxonomy" id="1754190"/>
    <lineage>
        <taxon>Eukaryota</taxon>
        <taxon>Fungi</taxon>
        <taxon>Fungi incertae sedis</taxon>
        <taxon>Chytridiomycota</taxon>
        <taxon>Chytridiomycota incertae sedis</taxon>
        <taxon>Neocallimastigomycetes</taxon>
        <taxon>Neocallimastigales</taxon>
        <taxon>Neocallimastigaceae</taxon>
        <taxon>Neocallimastix</taxon>
    </lineage>
</organism>
<comment type="caution">
    <text evidence="2">The sequence shown here is derived from an EMBL/GenBank/DDBJ whole genome shotgun (WGS) entry which is preliminary data.</text>
</comment>
<dbReference type="Proteomes" id="UP000193920">
    <property type="component" value="Unassembled WGS sequence"/>
</dbReference>
<keyword evidence="3" id="KW-1185">Reference proteome</keyword>